<comment type="caution">
    <text evidence="4">The sequence shown here is derived from an EMBL/GenBank/DDBJ whole genome shotgun (WGS) entry which is preliminary data.</text>
</comment>
<dbReference type="SUPFAM" id="SSF56300">
    <property type="entry name" value="Metallo-dependent phosphatases"/>
    <property type="match status" value="1"/>
</dbReference>
<dbReference type="CDD" id="cd07385">
    <property type="entry name" value="MPP_YkuE_C"/>
    <property type="match status" value="1"/>
</dbReference>
<protein>
    <recommendedName>
        <fullName evidence="3">Calcineurin-like phosphoesterase domain-containing protein</fullName>
    </recommendedName>
</protein>
<dbReference type="GO" id="GO:0009245">
    <property type="term" value="P:lipid A biosynthetic process"/>
    <property type="evidence" value="ECO:0007669"/>
    <property type="project" value="TreeGrafter"/>
</dbReference>
<dbReference type="PANTHER" id="PTHR31302">
    <property type="entry name" value="TRANSMEMBRANE PROTEIN WITH METALLOPHOSPHOESTERASE DOMAIN-RELATED"/>
    <property type="match status" value="1"/>
</dbReference>
<evidence type="ECO:0000256" key="1">
    <source>
        <dbReference type="ARBA" id="ARBA00022723"/>
    </source>
</evidence>
<keyword evidence="2" id="KW-0378">Hydrolase</keyword>
<accession>A0AA87BBP8</accession>
<evidence type="ECO:0000313" key="5">
    <source>
        <dbReference type="Proteomes" id="UP000004773"/>
    </source>
</evidence>
<feature type="domain" description="Calcineurin-like phosphoesterase" evidence="3">
    <location>
        <begin position="43"/>
        <end position="214"/>
    </location>
</feature>
<dbReference type="GO" id="GO:0046872">
    <property type="term" value="F:metal ion binding"/>
    <property type="evidence" value="ECO:0007669"/>
    <property type="project" value="UniProtKB-KW"/>
</dbReference>
<dbReference type="PANTHER" id="PTHR31302:SF31">
    <property type="entry name" value="PHOSPHODIESTERASE YAEI"/>
    <property type="match status" value="1"/>
</dbReference>
<evidence type="ECO:0000313" key="4">
    <source>
        <dbReference type="EMBL" id="EGF88622.1"/>
    </source>
</evidence>
<evidence type="ECO:0000256" key="2">
    <source>
        <dbReference type="ARBA" id="ARBA00022801"/>
    </source>
</evidence>
<dbReference type="InterPro" id="IPR051158">
    <property type="entry name" value="Metallophosphoesterase_sf"/>
</dbReference>
<reference evidence="4 5" key="1">
    <citation type="submission" date="2011-03" db="EMBL/GenBank/DDBJ databases">
        <title>The Genome Sequence of Gemella haemolysans M341.</title>
        <authorList>
            <consortium name="The Broad Institute Genome Sequencing Platform"/>
            <consortium name="The Broad Institute Genome Sequencing Center for Infectious Disease"/>
            <person name="Earl A."/>
            <person name="Ward D."/>
            <person name="Feldgarden M."/>
            <person name="Gevers D."/>
            <person name="Sibley C.D."/>
            <person name="Field T.R."/>
            <person name="Grinwis M."/>
            <person name="Eshaghurshan C.S."/>
            <person name="Surette M.G."/>
            <person name="Young S.K."/>
            <person name="Zeng Q."/>
            <person name="Gargeya S."/>
            <person name="Fitzgerald M."/>
            <person name="Haas B."/>
            <person name="Abouelleil A."/>
            <person name="Alvarado L."/>
            <person name="Arachchi H.M."/>
            <person name="Berlin A."/>
            <person name="Brown A."/>
            <person name="Chapman S.B."/>
            <person name="Chen Z."/>
            <person name="Dunbar C."/>
            <person name="Freedman E."/>
            <person name="Gearin G."/>
            <person name="Gellesch M."/>
            <person name="Goldberg J."/>
            <person name="Griggs A."/>
            <person name="Gujja S."/>
            <person name="Heilman E.R."/>
            <person name="Heiman D."/>
            <person name="Howarth C."/>
            <person name="Larson L."/>
            <person name="Lui A."/>
            <person name="MacDonald P.J.P."/>
            <person name="Mehta T."/>
            <person name="Montmayeur A."/>
            <person name="Murphy C."/>
            <person name="Neiman D."/>
            <person name="Pearson M."/>
            <person name="Priest M."/>
            <person name="Roberts A."/>
            <person name="Saif S."/>
            <person name="Shea T."/>
            <person name="Shenoy N."/>
            <person name="Sisk P."/>
            <person name="Stolte C."/>
            <person name="Sykes S."/>
            <person name="White J."/>
            <person name="Yandava C."/>
            <person name="Wortman J."/>
            <person name="Nusbaum C."/>
            <person name="Birren B."/>
        </authorList>
    </citation>
    <scope>NUCLEOTIDE SEQUENCE [LARGE SCALE GENOMIC DNA]</scope>
    <source>
        <strain evidence="4 5">M341</strain>
    </source>
</reference>
<dbReference type="InterPro" id="IPR029052">
    <property type="entry name" value="Metallo-depent_PP-like"/>
</dbReference>
<sequence length="282" mass="32248">MNRKILALAPILVASSIIKQNKKLKVTKTTLDFNNLPYSFDNFKIAQVSDIHCDKVGLSDLAFLSKIRKFSPDIIVITGDILDSYKNDMDVAYNILSQLSIIAPCYFISGNHELRLPKEYAELKIMLSKLKITHLHNESILLNRNQDFINLVGVEDYNFFKNEDNLNHRANFKKTLDNLYSSEYFNILLSHRPEKFPIYVEAKYDLIFSGHAHGGQWRIPFIGGIFSPSQGFFPEYTSGCYTKDSSTLIVSRGLGNSSFPIRINNRIELVLATLKKREIQKS</sequence>
<dbReference type="EMBL" id="ACRO01000012">
    <property type="protein sequence ID" value="EGF88622.1"/>
    <property type="molecule type" value="Genomic_DNA"/>
</dbReference>
<keyword evidence="1" id="KW-0479">Metal-binding</keyword>
<dbReference type="Gene3D" id="3.60.21.10">
    <property type="match status" value="1"/>
</dbReference>
<dbReference type="AlphaFoldDB" id="A0AA87BBP8"/>
<name>A0AA87BBP8_9BACL</name>
<dbReference type="InterPro" id="IPR004843">
    <property type="entry name" value="Calcineurin-like_PHP"/>
</dbReference>
<dbReference type="Proteomes" id="UP000004773">
    <property type="component" value="Unassembled WGS sequence"/>
</dbReference>
<dbReference type="Pfam" id="PF00149">
    <property type="entry name" value="Metallophos"/>
    <property type="match status" value="1"/>
</dbReference>
<proteinExistence type="predicted"/>
<dbReference type="RefSeq" id="WP_003146977.1">
    <property type="nucleotide sequence ID" value="NZ_GL883583.1"/>
</dbReference>
<gene>
    <name evidence="4" type="ORF">HMPREF0428_00900</name>
</gene>
<evidence type="ECO:0000259" key="3">
    <source>
        <dbReference type="Pfam" id="PF00149"/>
    </source>
</evidence>
<dbReference type="GO" id="GO:0016020">
    <property type="term" value="C:membrane"/>
    <property type="evidence" value="ECO:0007669"/>
    <property type="project" value="GOC"/>
</dbReference>
<organism evidence="4 5">
    <name type="scientific">Gemella haemolysans M341</name>
    <dbReference type="NCBI Taxonomy" id="562981"/>
    <lineage>
        <taxon>Bacteria</taxon>
        <taxon>Bacillati</taxon>
        <taxon>Bacillota</taxon>
        <taxon>Bacilli</taxon>
        <taxon>Bacillales</taxon>
        <taxon>Gemellaceae</taxon>
        <taxon>Gemella</taxon>
    </lineage>
</organism>
<dbReference type="GO" id="GO:0008758">
    <property type="term" value="F:UDP-2,3-diacylglucosamine hydrolase activity"/>
    <property type="evidence" value="ECO:0007669"/>
    <property type="project" value="TreeGrafter"/>
</dbReference>